<organism evidence="2 3">
    <name type="scientific">Microthyrium microscopicum</name>
    <dbReference type="NCBI Taxonomy" id="703497"/>
    <lineage>
        <taxon>Eukaryota</taxon>
        <taxon>Fungi</taxon>
        <taxon>Dikarya</taxon>
        <taxon>Ascomycota</taxon>
        <taxon>Pezizomycotina</taxon>
        <taxon>Dothideomycetes</taxon>
        <taxon>Dothideomycetes incertae sedis</taxon>
        <taxon>Microthyriales</taxon>
        <taxon>Microthyriaceae</taxon>
        <taxon>Microthyrium</taxon>
    </lineage>
</organism>
<proteinExistence type="predicted"/>
<evidence type="ECO:0000313" key="3">
    <source>
        <dbReference type="Proteomes" id="UP000799302"/>
    </source>
</evidence>
<name>A0A6A6UDD1_9PEZI</name>
<feature type="compositionally biased region" description="Polar residues" evidence="1">
    <location>
        <begin position="206"/>
        <end position="216"/>
    </location>
</feature>
<sequence>MGFNPDDPVHRVHDTDPNRFRALFHHSETVVHFDDQNILIDGTEISNKVVGHAHAEKANVCVSYYPSMVSLRYMCGGQDHGYFFLNPCAYISQDMAQGDWQVEVASSSSATLFHAYTKPNQKICESFEPVSNMGNESSTLRRRFGEDSTIPVGLVNPSPLPNRRPVSEAEDTIPRRRDISDVPRRRRNGNPDLLRALLNRRRALRSENTSSTQQEPTHQESPRHEHSAESEATRVFGLAPDDDAPFLRPEMEISNEGVNPAHRRRYEEDFSDVHRRIQRLVVSMSTPTVRLHSSGRVHAMGHCAIGRRYWEFPDEDREEFVYGRRRTAPNLTENDATFPLTDSITRNYWLLHGFEQGHLTMTNMLLACIPQQQQAERNVNAAVDRSAAAHVILPLIAEVYIRDIQIGAAFDCQHEMEDFMKSACEEFDMEISRATNGKIPEESIVNIDMEVTGGMHVRYKVDGQVFHAYFGNTEAPKPATGP</sequence>
<gene>
    <name evidence="2" type="ORF">BT63DRAFT_470613</name>
</gene>
<feature type="region of interest" description="Disordered" evidence="1">
    <location>
        <begin position="129"/>
        <end position="193"/>
    </location>
</feature>
<reference evidence="2" key="1">
    <citation type="journal article" date="2020" name="Stud. Mycol.">
        <title>101 Dothideomycetes genomes: a test case for predicting lifestyles and emergence of pathogens.</title>
        <authorList>
            <person name="Haridas S."/>
            <person name="Albert R."/>
            <person name="Binder M."/>
            <person name="Bloem J."/>
            <person name="Labutti K."/>
            <person name="Salamov A."/>
            <person name="Andreopoulos B."/>
            <person name="Baker S."/>
            <person name="Barry K."/>
            <person name="Bills G."/>
            <person name="Bluhm B."/>
            <person name="Cannon C."/>
            <person name="Castanera R."/>
            <person name="Culley D."/>
            <person name="Daum C."/>
            <person name="Ezra D."/>
            <person name="Gonzalez J."/>
            <person name="Henrissat B."/>
            <person name="Kuo A."/>
            <person name="Liang C."/>
            <person name="Lipzen A."/>
            <person name="Lutzoni F."/>
            <person name="Magnuson J."/>
            <person name="Mondo S."/>
            <person name="Nolan M."/>
            <person name="Ohm R."/>
            <person name="Pangilinan J."/>
            <person name="Park H.-J."/>
            <person name="Ramirez L."/>
            <person name="Alfaro M."/>
            <person name="Sun H."/>
            <person name="Tritt A."/>
            <person name="Yoshinaga Y."/>
            <person name="Zwiers L.-H."/>
            <person name="Turgeon B."/>
            <person name="Goodwin S."/>
            <person name="Spatafora J."/>
            <person name="Crous P."/>
            <person name="Grigoriev I."/>
        </authorList>
    </citation>
    <scope>NUCLEOTIDE SEQUENCE</scope>
    <source>
        <strain evidence="2">CBS 115976</strain>
    </source>
</reference>
<feature type="compositionally biased region" description="Basic and acidic residues" evidence="1">
    <location>
        <begin position="217"/>
        <end position="231"/>
    </location>
</feature>
<feature type="compositionally biased region" description="Basic and acidic residues" evidence="1">
    <location>
        <begin position="172"/>
        <end position="183"/>
    </location>
</feature>
<dbReference type="AlphaFoldDB" id="A0A6A6UDD1"/>
<evidence type="ECO:0000256" key="1">
    <source>
        <dbReference type="SAM" id="MobiDB-lite"/>
    </source>
</evidence>
<feature type="region of interest" description="Disordered" evidence="1">
    <location>
        <begin position="205"/>
        <end position="231"/>
    </location>
</feature>
<dbReference type="EMBL" id="MU004235">
    <property type="protein sequence ID" value="KAF2669118.1"/>
    <property type="molecule type" value="Genomic_DNA"/>
</dbReference>
<protein>
    <submittedName>
        <fullName evidence="2">Uncharacterized protein</fullName>
    </submittedName>
</protein>
<evidence type="ECO:0000313" key="2">
    <source>
        <dbReference type="EMBL" id="KAF2669118.1"/>
    </source>
</evidence>
<keyword evidence="3" id="KW-1185">Reference proteome</keyword>
<dbReference type="Proteomes" id="UP000799302">
    <property type="component" value="Unassembled WGS sequence"/>
</dbReference>
<accession>A0A6A6UDD1</accession>